<evidence type="ECO:0000313" key="8">
    <source>
        <dbReference type="EMBL" id="KGE86983.1"/>
    </source>
</evidence>
<evidence type="ECO:0000256" key="5">
    <source>
        <dbReference type="ARBA" id="ARBA00045658"/>
    </source>
</evidence>
<dbReference type="Pfam" id="PF02492">
    <property type="entry name" value="cobW"/>
    <property type="match status" value="1"/>
</dbReference>
<evidence type="ECO:0000256" key="6">
    <source>
        <dbReference type="ARBA" id="ARBA00049117"/>
    </source>
</evidence>
<keyword evidence="9" id="KW-1185">Reference proteome</keyword>
<evidence type="ECO:0000256" key="2">
    <source>
        <dbReference type="ARBA" id="ARBA00022801"/>
    </source>
</evidence>
<dbReference type="Gene3D" id="3.30.1220.10">
    <property type="entry name" value="CobW-like, C-terminal domain"/>
    <property type="match status" value="1"/>
</dbReference>
<dbReference type="SMART" id="SM00833">
    <property type="entry name" value="CobW_C"/>
    <property type="match status" value="1"/>
</dbReference>
<dbReference type="CDD" id="cd03112">
    <property type="entry name" value="CobW-like"/>
    <property type="match status" value="1"/>
</dbReference>
<dbReference type="GO" id="GO:0000166">
    <property type="term" value="F:nucleotide binding"/>
    <property type="evidence" value="ECO:0007669"/>
    <property type="project" value="UniProtKB-KW"/>
</dbReference>
<dbReference type="AlphaFoldDB" id="A0A098S596"/>
<dbReference type="InterPro" id="IPR003495">
    <property type="entry name" value="CobW/HypB/UreG_nucleotide-bd"/>
</dbReference>
<dbReference type="InterPro" id="IPR051316">
    <property type="entry name" value="Zinc-reg_GTPase_activator"/>
</dbReference>
<feature type="domain" description="CobW C-terminal" evidence="7">
    <location>
        <begin position="235"/>
        <end position="329"/>
    </location>
</feature>
<keyword evidence="1" id="KW-0547">Nucleotide-binding</keyword>
<dbReference type="InterPro" id="IPR036627">
    <property type="entry name" value="CobW-likC_sf"/>
</dbReference>
<keyword evidence="3" id="KW-0143">Chaperone</keyword>
<dbReference type="Proteomes" id="UP000029736">
    <property type="component" value="Unassembled WGS sequence"/>
</dbReference>
<comment type="similarity">
    <text evidence="4">Belongs to the SIMIBI class G3E GTPase family. ZNG1 subfamily.</text>
</comment>
<dbReference type="InterPro" id="IPR011629">
    <property type="entry name" value="CobW-like_C"/>
</dbReference>
<evidence type="ECO:0000259" key="7">
    <source>
        <dbReference type="SMART" id="SM00833"/>
    </source>
</evidence>
<protein>
    <submittedName>
        <fullName evidence="8">Cobalamin biosynthesis protein P47K</fullName>
    </submittedName>
</protein>
<comment type="function">
    <text evidence="5">Zinc chaperone that directly transfers zinc cofactor to target proteins, thereby activating them. Zinc is transferred from the CXCC motif in the GTPase domain to the zinc binding site in target proteins in a process requiring GTP hydrolysis.</text>
</comment>
<organism evidence="8 9">
    <name type="scientific">Phaeodactylibacter xiamenensis</name>
    <dbReference type="NCBI Taxonomy" id="1524460"/>
    <lineage>
        <taxon>Bacteria</taxon>
        <taxon>Pseudomonadati</taxon>
        <taxon>Bacteroidota</taxon>
        <taxon>Saprospiria</taxon>
        <taxon>Saprospirales</taxon>
        <taxon>Haliscomenobacteraceae</taxon>
        <taxon>Phaeodactylibacter</taxon>
    </lineage>
</organism>
<dbReference type="STRING" id="1524460.IX84_18285"/>
<evidence type="ECO:0000313" key="9">
    <source>
        <dbReference type="Proteomes" id="UP000029736"/>
    </source>
</evidence>
<dbReference type="PANTHER" id="PTHR13748">
    <property type="entry name" value="COBW-RELATED"/>
    <property type="match status" value="1"/>
</dbReference>
<keyword evidence="2" id="KW-0378">Hydrolase</keyword>
<dbReference type="InterPro" id="IPR027417">
    <property type="entry name" value="P-loop_NTPase"/>
</dbReference>
<dbReference type="EMBL" id="JPOS01000039">
    <property type="protein sequence ID" value="KGE86983.1"/>
    <property type="molecule type" value="Genomic_DNA"/>
</dbReference>
<evidence type="ECO:0000256" key="4">
    <source>
        <dbReference type="ARBA" id="ARBA00034320"/>
    </source>
</evidence>
<dbReference type="GO" id="GO:0016787">
    <property type="term" value="F:hydrolase activity"/>
    <property type="evidence" value="ECO:0007669"/>
    <property type="project" value="UniProtKB-KW"/>
</dbReference>
<dbReference type="SUPFAM" id="SSF52540">
    <property type="entry name" value="P-loop containing nucleoside triphosphate hydrolases"/>
    <property type="match status" value="1"/>
</dbReference>
<proteinExistence type="inferred from homology"/>
<name>A0A098S596_9BACT</name>
<sequence length="330" mass="36812">MSSKSYRLMRTPVTIITGFLGAGKTSLLNHLIGQHPDTRFAIIENEFGEIGIDNDLVIQDSSGDGIFELSNGCICCELNDELLKTLGRLVRSGKTFDHLLIETTGMAEPDGVAATFMADVAVQEYFRLDAVVCVADAGQIEDMLEEREEARRQLAFADVVVLNKQGSVSPAYLEKVQSFLAQSNPFAEIYRADYGKVSSTIMQQGAYESEAARQKLIRAVQEAATHGHHHHHEGVEAHSFTLTKPLDMLKFVHWSKFLLLMYGKNIYRIKGILHFQAEPQPVIFQSVRTQFAFDRLEAWPDGAAPNSRIVFIANNVKRQVLEKGLNSLRA</sequence>
<evidence type="ECO:0000256" key="1">
    <source>
        <dbReference type="ARBA" id="ARBA00022741"/>
    </source>
</evidence>
<evidence type="ECO:0000256" key="3">
    <source>
        <dbReference type="ARBA" id="ARBA00023186"/>
    </source>
</evidence>
<gene>
    <name evidence="8" type="ORF">IX84_18285</name>
</gene>
<accession>A0A098S596</accession>
<dbReference type="Gene3D" id="3.40.50.300">
    <property type="entry name" value="P-loop containing nucleotide triphosphate hydrolases"/>
    <property type="match status" value="1"/>
</dbReference>
<dbReference type="Pfam" id="PF07683">
    <property type="entry name" value="CobW_C"/>
    <property type="match status" value="1"/>
</dbReference>
<dbReference type="SUPFAM" id="SSF90002">
    <property type="entry name" value="Hypothetical protein YjiA, C-terminal domain"/>
    <property type="match status" value="1"/>
</dbReference>
<comment type="caution">
    <text evidence="8">The sequence shown here is derived from an EMBL/GenBank/DDBJ whole genome shotgun (WGS) entry which is preliminary data.</text>
</comment>
<reference evidence="8 9" key="1">
    <citation type="journal article" date="2014" name="Int. J. Syst. Evol. Microbiol.">
        <title>Phaeodactylibacter xiamenensis gen. nov., sp. nov., a member of the family Saprospiraceae isolated from the marine alga Phaeodactylum tricornutum.</title>
        <authorList>
            <person name="Chen Z.Jr."/>
            <person name="Lei X."/>
            <person name="Lai Q."/>
            <person name="Li Y."/>
            <person name="Zhang B."/>
            <person name="Zhang J."/>
            <person name="Zhang H."/>
            <person name="Yang L."/>
            <person name="Zheng W."/>
            <person name="Tian Y."/>
            <person name="Yu Z."/>
            <person name="Xu H.Jr."/>
            <person name="Zheng T."/>
        </authorList>
    </citation>
    <scope>NUCLEOTIDE SEQUENCE [LARGE SCALE GENOMIC DNA]</scope>
    <source>
        <strain evidence="8 9">KD52</strain>
    </source>
</reference>
<comment type="catalytic activity">
    <reaction evidence="6">
        <text>GTP + H2O = GDP + phosphate + H(+)</text>
        <dbReference type="Rhea" id="RHEA:19669"/>
        <dbReference type="ChEBI" id="CHEBI:15377"/>
        <dbReference type="ChEBI" id="CHEBI:15378"/>
        <dbReference type="ChEBI" id="CHEBI:37565"/>
        <dbReference type="ChEBI" id="CHEBI:43474"/>
        <dbReference type="ChEBI" id="CHEBI:58189"/>
    </reaction>
    <physiologicalReaction direction="left-to-right" evidence="6">
        <dbReference type="Rhea" id="RHEA:19670"/>
    </physiologicalReaction>
</comment>